<dbReference type="RefSeq" id="WP_344596147.1">
    <property type="nucleotide sequence ID" value="NZ_BAAARW010000037.1"/>
</dbReference>
<comment type="cofactor">
    <cofactor evidence="2">
        <name>Mg(2+)</name>
        <dbReference type="ChEBI" id="CHEBI:18420"/>
    </cofactor>
</comment>
<evidence type="ECO:0000256" key="1">
    <source>
        <dbReference type="ARBA" id="ARBA00023239"/>
    </source>
</evidence>
<comment type="similarity">
    <text evidence="2">Belongs to the terpene synthase family.</text>
</comment>
<dbReference type="PANTHER" id="PTHR35201:SF4">
    <property type="entry name" value="BETA-PINACENE SYNTHASE-RELATED"/>
    <property type="match status" value="1"/>
</dbReference>
<comment type="caution">
    <text evidence="4">The sequence shown here is derived from an EMBL/GenBank/DDBJ whole genome shotgun (WGS) entry which is preliminary data.</text>
</comment>
<organism evidence="4 5">
    <name type="scientific">Actinomadura vinacea</name>
    <dbReference type="NCBI Taxonomy" id="115336"/>
    <lineage>
        <taxon>Bacteria</taxon>
        <taxon>Bacillati</taxon>
        <taxon>Actinomycetota</taxon>
        <taxon>Actinomycetes</taxon>
        <taxon>Streptosporangiales</taxon>
        <taxon>Thermomonosporaceae</taxon>
        <taxon>Actinomadura</taxon>
    </lineage>
</organism>
<dbReference type="SFLD" id="SFLDS00005">
    <property type="entry name" value="Isoprenoid_Synthase_Type_I"/>
    <property type="match status" value="2"/>
</dbReference>
<dbReference type="Gene3D" id="1.10.600.10">
    <property type="entry name" value="Farnesyl Diphosphate Synthase"/>
    <property type="match status" value="2"/>
</dbReference>
<feature type="compositionally biased region" description="Low complexity" evidence="3">
    <location>
        <begin position="740"/>
        <end position="753"/>
    </location>
</feature>
<evidence type="ECO:0000313" key="4">
    <source>
        <dbReference type="EMBL" id="GAA2449162.1"/>
    </source>
</evidence>
<reference evidence="4 5" key="1">
    <citation type="journal article" date="2019" name="Int. J. Syst. Evol. Microbiol.">
        <title>The Global Catalogue of Microorganisms (GCM) 10K type strain sequencing project: providing services to taxonomists for standard genome sequencing and annotation.</title>
        <authorList>
            <consortium name="The Broad Institute Genomics Platform"/>
            <consortium name="The Broad Institute Genome Sequencing Center for Infectious Disease"/>
            <person name="Wu L."/>
            <person name="Ma J."/>
        </authorList>
    </citation>
    <scope>NUCLEOTIDE SEQUENCE [LARGE SCALE GENOMIC DNA]</scope>
    <source>
        <strain evidence="4 5">JCM 3325</strain>
    </source>
</reference>
<dbReference type="SFLD" id="SFLDG01020">
    <property type="entry name" value="Terpene_Cyclase_Like_2"/>
    <property type="match status" value="2"/>
</dbReference>
<gene>
    <name evidence="4" type="ORF">GCM10010191_78360</name>
</gene>
<evidence type="ECO:0000256" key="3">
    <source>
        <dbReference type="SAM" id="MobiDB-lite"/>
    </source>
</evidence>
<dbReference type="InterPro" id="IPR008949">
    <property type="entry name" value="Isoprenoid_synthase_dom_sf"/>
</dbReference>
<dbReference type="EMBL" id="BAAARW010000037">
    <property type="protein sequence ID" value="GAA2449162.1"/>
    <property type="molecule type" value="Genomic_DNA"/>
</dbReference>
<name>A0ABN3K873_9ACTN</name>
<dbReference type="EC" id="4.2.3.-" evidence="2"/>
<dbReference type="InterPro" id="IPR034686">
    <property type="entry name" value="Terpene_cyclase-like_2"/>
</dbReference>
<dbReference type="Pfam" id="PF19086">
    <property type="entry name" value="Terpene_syn_C_2"/>
    <property type="match status" value="2"/>
</dbReference>
<dbReference type="Proteomes" id="UP001501231">
    <property type="component" value="Unassembled WGS sequence"/>
</dbReference>
<feature type="compositionally biased region" description="Low complexity" evidence="3">
    <location>
        <begin position="715"/>
        <end position="727"/>
    </location>
</feature>
<keyword evidence="5" id="KW-1185">Reference proteome</keyword>
<protein>
    <recommendedName>
        <fullName evidence="2">Terpene synthase</fullName>
        <ecNumber evidence="2">4.2.3.-</ecNumber>
    </recommendedName>
</protein>
<dbReference type="PANTHER" id="PTHR35201">
    <property type="entry name" value="TERPENE SYNTHASE"/>
    <property type="match status" value="1"/>
</dbReference>
<feature type="region of interest" description="Disordered" evidence="3">
    <location>
        <begin position="708"/>
        <end position="789"/>
    </location>
</feature>
<feature type="compositionally biased region" description="Pro residues" evidence="3">
    <location>
        <begin position="754"/>
        <end position="775"/>
    </location>
</feature>
<accession>A0ABN3K873</accession>
<keyword evidence="1 2" id="KW-0456">Lyase</keyword>
<proteinExistence type="inferred from homology"/>
<keyword evidence="2" id="KW-0479">Metal-binding</keyword>
<sequence>MQPFELPEFYVVHPARLNPNAEGARAHSTRWAREMGMLDDTRDPGTPEIWSEEQLAAMDYALLCAYTHPDCPGPELDLITDWYVWVFYFDDHFLEVFKKTRDRDGASAYLDRLCSFMGPEPPEPRNAAERGLADLWARTVPAMSDEWRARFAESTENLLRESLWELSNISADRVPNPVEYIEVRRKVGGAPWSADLVEHAVAAEVPARIAATRPMRVLKDAFSDSVHLRNDIFSYQRETEREGEVNNCVLVVERFLGVDPQRAAGIVNDMLTSRMRQFENTALTEVPHIVEEHALDPAERAAVLAYVKGLQDWQSGGQEWHMRSSRYMNKGAAERTGGLPGGPTGLGSAAARLRPVLRASRPSPLTVPRRPVGPTPLPEFAEPCEPQANPHRERAARNVVTWCGDMGMYEPVARHPEPIWTEPLLREFDFANCAASIDPDATAEELDRTTRWLTWGTYADDYFPAIFSRDGDMAGAKVFVARLPLFMPLDLGPTPPPANPVEAGLADLWPGAAAPLPRRAREAFRATVEQMTESWLWELHNHLQNRIPDPVDYLEMRRHTFGSELTISLMRLGQGDRIPAEVFETRVVKDIENAVMDYAVLTNDVFSYQKEIEFEGERLNGVLAVQHLLDCGRDAAVAIVNDLMTSRLRQFERMAADELPAVFGECGLGDAGGEILEGYVTDLRNWMAGILKWHRETLRYEEGPLRERYGDRGARPAGAAVPGTPRAPLGPNGLGTSATRVRLPRPAVAAAPIRPRPAPVPSAPAPPAPPVPGPGRVPHGACAGRGASG</sequence>
<dbReference type="SUPFAM" id="SSF48576">
    <property type="entry name" value="Terpenoid synthases"/>
    <property type="match status" value="2"/>
</dbReference>
<keyword evidence="2" id="KW-0460">Magnesium</keyword>
<evidence type="ECO:0000313" key="5">
    <source>
        <dbReference type="Proteomes" id="UP001501231"/>
    </source>
</evidence>
<evidence type="ECO:0000256" key="2">
    <source>
        <dbReference type="RuleBase" id="RU366034"/>
    </source>
</evidence>